<organism evidence="1 2">
    <name type="scientific">Glossina pallidipes</name>
    <name type="common">Tsetse fly</name>
    <dbReference type="NCBI Taxonomy" id="7398"/>
    <lineage>
        <taxon>Eukaryota</taxon>
        <taxon>Metazoa</taxon>
        <taxon>Ecdysozoa</taxon>
        <taxon>Arthropoda</taxon>
        <taxon>Hexapoda</taxon>
        <taxon>Insecta</taxon>
        <taxon>Pterygota</taxon>
        <taxon>Neoptera</taxon>
        <taxon>Endopterygota</taxon>
        <taxon>Diptera</taxon>
        <taxon>Brachycera</taxon>
        <taxon>Muscomorpha</taxon>
        <taxon>Hippoboscoidea</taxon>
        <taxon>Glossinidae</taxon>
        <taxon>Glossina</taxon>
    </lineage>
</organism>
<accession>A0A1A9ZJU2</accession>
<keyword evidence="2" id="KW-1185">Reference proteome</keyword>
<name>A0A1A9ZJU2_GLOPL</name>
<evidence type="ECO:0000313" key="2">
    <source>
        <dbReference type="Proteomes" id="UP000092445"/>
    </source>
</evidence>
<protein>
    <submittedName>
        <fullName evidence="1">Uncharacterized protein</fullName>
    </submittedName>
</protein>
<dbReference type="InterPro" id="IPR009882">
    <property type="entry name" value="Gypsy"/>
</dbReference>
<dbReference type="EnsemblMetazoa" id="GPAI017058-RA">
    <property type="protein sequence ID" value="GPAI017058-PA"/>
    <property type="gene ID" value="GPAI017058"/>
</dbReference>
<reference evidence="1" key="2">
    <citation type="submission" date="2020-05" db="UniProtKB">
        <authorList>
            <consortium name="EnsemblMetazoa"/>
        </authorList>
    </citation>
    <scope>IDENTIFICATION</scope>
    <source>
        <strain evidence="1">IAEA</strain>
    </source>
</reference>
<proteinExistence type="predicted"/>
<reference evidence="2" key="1">
    <citation type="submission" date="2014-03" db="EMBL/GenBank/DDBJ databases">
        <authorList>
            <person name="Aksoy S."/>
            <person name="Warren W."/>
            <person name="Wilson R.K."/>
        </authorList>
    </citation>
    <scope>NUCLEOTIDE SEQUENCE [LARGE SCALE GENOMIC DNA]</scope>
    <source>
        <strain evidence="2">IAEA</strain>
    </source>
</reference>
<dbReference type="VEuPathDB" id="VectorBase:GPAI017058"/>
<dbReference type="Pfam" id="PF07253">
    <property type="entry name" value="Gypsy"/>
    <property type="match status" value="1"/>
</dbReference>
<dbReference type="AlphaFoldDB" id="A0A1A9ZJU2"/>
<evidence type="ECO:0000313" key="1">
    <source>
        <dbReference type="EnsemblMetazoa" id="GPAI017058-PA"/>
    </source>
</evidence>
<dbReference type="Proteomes" id="UP000092445">
    <property type="component" value="Unassembled WGS sequence"/>
</dbReference>
<sequence>MINDLRKKQLFDLDYHHRNRSGPKTQSRIQSESFEFSEIKIAINHNYLLYIITITTTNKDNKQFIVKPVKTKSLVNKFKLNEILEYNRKTFGIKNKHKCVNKIAIHKNDDIGGLNESECLPNLIHGKSSNCTIRKD</sequence>